<organism evidence="7">
    <name type="scientific">uncultured Aureispira sp</name>
    <dbReference type="NCBI Taxonomy" id="1331704"/>
    <lineage>
        <taxon>Bacteria</taxon>
        <taxon>Pseudomonadati</taxon>
        <taxon>Bacteroidota</taxon>
        <taxon>Saprospiria</taxon>
        <taxon>Saprospirales</taxon>
        <taxon>Saprospiraceae</taxon>
        <taxon>Aureispira</taxon>
        <taxon>environmental samples</taxon>
    </lineage>
</organism>
<dbReference type="InterPro" id="IPR001017">
    <property type="entry name" value="DH_E1"/>
</dbReference>
<dbReference type="InterPro" id="IPR029061">
    <property type="entry name" value="THDP-binding"/>
</dbReference>
<dbReference type="SUPFAM" id="SSF52518">
    <property type="entry name" value="Thiamin diphosphate-binding fold (THDP-binding)"/>
    <property type="match status" value="2"/>
</dbReference>
<evidence type="ECO:0000256" key="5">
    <source>
        <dbReference type="ARBA" id="ARBA00023052"/>
    </source>
</evidence>
<name>A0A6S6TTY4_9BACT</name>
<dbReference type="CDD" id="cd02000">
    <property type="entry name" value="TPP_E1_PDC_ADC_BCADC"/>
    <property type="match status" value="1"/>
</dbReference>
<dbReference type="EC" id="1.2.4.4" evidence="3"/>
<comment type="function">
    <text evidence="2">E1 component of the 2-oxoglutarate dehydrogenase (OGDH) complex which catalyzes the decarboxylation of 2-oxoglutarate, the first step in the conversion of 2-oxoglutarate to succinyl-CoA and CO(2).</text>
</comment>
<protein>
    <recommendedName>
        <fullName evidence="3">3-methyl-2-oxobutanoate dehydrogenase (2-methylpropanoyl-transferring)</fullName>
        <ecNumber evidence="3">1.2.4.4</ecNumber>
    </recommendedName>
</protein>
<dbReference type="InterPro" id="IPR005475">
    <property type="entry name" value="Transketolase-like_Pyr-bd"/>
</dbReference>
<dbReference type="SUPFAM" id="SSF52922">
    <property type="entry name" value="TK C-terminal domain-like"/>
    <property type="match status" value="1"/>
</dbReference>
<keyword evidence="5" id="KW-0786">Thiamine pyrophosphate</keyword>
<accession>A0A6S6TTY4</accession>
<dbReference type="Pfam" id="PF00676">
    <property type="entry name" value="E1_dh"/>
    <property type="match status" value="1"/>
</dbReference>
<dbReference type="PANTHER" id="PTHR42980:SF1">
    <property type="entry name" value="2-OXOISOVALERATE DEHYDROGENASE SUBUNIT BETA, MITOCHONDRIAL"/>
    <property type="match status" value="1"/>
</dbReference>
<dbReference type="InterPro" id="IPR033248">
    <property type="entry name" value="Transketolase_C"/>
</dbReference>
<dbReference type="PANTHER" id="PTHR42980">
    <property type="entry name" value="2-OXOISOVALERATE DEHYDROGENASE SUBUNIT BETA-RELATED"/>
    <property type="match status" value="1"/>
</dbReference>
<dbReference type="GO" id="GO:0009083">
    <property type="term" value="P:branched-chain amino acid catabolic process"/>
    <property type="evidence" value="ECO:0007669"/>
    <property type="project" value="TreeGrafter"/>
</dbReference>
<keyword evidence="4 7" id="KW-0560">Oxidoreductase</keyword>
<dbReference type="GO" id="GO:0007584">
    <property type="term" value="P:response to nutrient"/>
    <property type="evidence" value="ECO:0007669"/>
    <property type="project" value="TreeGrafter"/>
</dbReference>
<evidence type="ECO:0000313" key="7">
    <source>
        <dbReference type="EMBL" id="CAA6818109.1"/>
    </source>
</evidence>
<evidence type="ECO:0000256" key="3">
    <source>
        <dbReference type="ARBA" id="ARBA00012277"/>
    </source>
</evidence>
<dbReference type="Pfam" id="PF02779">
    <property type="entry name" value="Transket_pyr"/>
    <property type="match status" value="1"/>
</dbReference>
<dbReference type="InterPro" id="IPR009014">
    <property type="entry name" value="Transketo_C/PFOR_II"/>
</dbReference>
<evidence type="ECO:0000256" key="1">
    <source>
        <dbReference type="ARBA" id="ARBA00001964"/>
    </source>
</evidence>
<dbReference type="SMART" id="SM00861">
    <property type="entry name" value="Transket_pyr"/>
    <property type="match status" value="1"/>
</dbReference>
<evidence type="ECO:0000256" key="4">
    <source>
        <dbReference type="ARBA" id="ARBA00023002"/>
    </source>
</evidence>
<dbReference type="GO" id="GO:0003863">
    <property type="term" value="F:branched-chain 2-oxo acid dehydrogenase activity"/>
    <property type="evidence" value="ECO:0007669"/>
    <property type="project" value="UniProtKB-EC"/>
</dbReference>
<evidence type="ECO:0000256" key="2">
    <source>
        <dbReference type="ARBA" id="ARBA00003906"/>
    </source>
</evidence>
<proteinExistence type="predicted"/>
<evidence type="ECO:0000259" key="6">
    <source>
        <dbReference type="SMART" id="SM00861"/>
    </source>
</evidence>
<dbReference type="Pfam" id="PF02780">
    <property type="entry name" value="Transketolase_C"/>
    <property type="match status" value="1"/>
</dbReference>
<dbReference type="Gene3D" id="3.40.50.920">
    <property type="match status" value="1"/>
</dbReference>
<dbReference type="EMBL" id="CACVAQ010000261">
    <property type="protein sequence ID" value="CAA6818109.1"/>
    <property type="molecule type" value="Genomic_DNA"/>
</dbReference>
<reference evidence="7" key="1">
    <citation type="submission" date="2020-01" db="EMBL/GenBank/DDBJ databases">
        <authorList>
            <person name="Meier V. D."/>
            <person name="Meier V D."/>
        </authorList>
    </citation>
    <scope>NUCLEOTIDE SEQUENCE</scope>
    <source>
        <strain evidence="7">HLG_WM_MAG_10</strain>
    </source>
</reference>
<gene>
    <name evidence="7" type="ORF">HELGO_WM43436</name>
</gene>
<dbReference type="AlphaFoldDB" id="A0A6S6TTY4"/>
<comment type="cofactor">
    <cofactor evidence="1">
        <name>thiamine diphosphate</name>
        <dbReference type="ChEBI" id="CHEBI:58937"/>
    </cofactor>
</comment>
<feature type="domain" description="Transketolase-like pyrimidine-binding" evidence="6">
    <location>
        <begin position="472"/>
        <end position="646"/>
    </location>
</feature>
<dbReference type="Gene3D" id="3.40.50.970">
    <property type="match status" value="2"/>
</dbReference>
<sequence>MSQTKIKNTSPKYSKKFQQEALEDFRTVCVSREASLLGRKEVLTGKAKFGIFGAGKEVAQVAMARVFKNGDFRSGYYRGQTFMLAAGLATVENLYAQLYAHADPKHEPFSAGRQMNSHFATPLIDENGEWLDHTATKNVSADISPTAGQMARALGLALASKKYKNSPELATGTNFSKEGNEVSFCCIGDASTSEGVFWETMNAAGVMQVPLAVFVWDDGYGISVPKEYQTTKGSISEALAGFQPKKKGEKGVDIYKTKGWNYADMRAVFEKGIDKTRGEHTPCLFHVEEVTQPQGHSTSGSHERYKDAERLKFEKEQDGVVQMKQWLIDSGIASLEELDALRKEVKKEVRASIKAAWAAFNASIQFNLNKAQDLLTQVANESSQGEAVTALKEQLAKSLDPTHKDVVQTVRKALYLIKKEQGTAIQALGIWANELVAENTNLYTSNLYSESKYAALNVSEVPAQYSAAAPMKNGFEILNACFDYHLTNNPSLFAFGEDVGNIGDVNQGLAGMQAKHGEARVFDTGIREWTIMGQAIGMSMRGLRPIAEIQYLDYLIYSLSALSDDLATVRYRSNAIQKAPAIIRTRGHRLEGIWHSGSPIGLLLNSLKGICLLVPRNMTQAAGFYNTMLQADDPALIIECLNGYRLKEQLPDNVHEFTVPVGVPEILKTGTDVTLVTYGSSVRIAEVAIKQLEAEGISVELIDVQSLMPFDVNHLIVDSLKKTNRLVLFDEDFAGGATAYMMHKILVEQKGYYALDSEPVNIYAADVRPPYGSDGDYFTKPSVEDVFEKVYALMHETQPDRFPPLYFM</sequence>